<dbReference type="Gene3D" id="3.40.309.10">
    <property type="entry name" value="Aldehyde Dehydrogenase, Chain A, domain 2"/>
    <property type="match status" value="1"/>
</dbReference>
<dbReference type="GO" id="GO:0016620">
    <property type="term" value="F:oxidoreductase activity, acting on the aldehyde or oxo group of donors, NAD or NADP as acceptor"/>
    <property type="evidence" value="ECO:0007669"/>
    <property type="project" value="InterPro"/>
</dbReference>
<reference evidence="6" key="1">
    <citation type="journal article" date="2014" name="Nat. Genet.">
        <title>Genome of the human hookworm Necator americanus.</title>
        <authorList>
            <person name="Tang Y.T."/>
            <person name="Gao X."/>
            <person name="Rosa B.A."/>
            <person name="Abubucker S."/>
            <person name="Hallsworth-Pepin K."/>
            <person name="Martin J."/>
            <person name="Tyagi R."/>
            <person name="Heizer E."/>
            <person name="Zhang X."/>
            <person name="Bhonagiri-Palsikar V."/>
            <person name="Minx P."/>
            <person name="Warren W.C."/>
            <person name="Wang Q."/>
            <person name="Zhan B."/>
            <person name="Hotez P.J."/>
            <person name="Sternberg P.W."/>
            <person name="Dougall A."/>
            <person name="Gaze S.T."/>
            <person name="Mulvenna J."/>
            <person name="Sotillo J."/>
            <person name="Ranganathan S."/>
            <person name="Rabelo E.M."/>
            <person name="Wilson R.K."/>
            <person name="Felgner P.L."/>
            <person name="Bethony J."/>
            <person name="Hawdon J.M."/>
            <person name="Gasser R.B."/>
            <person name="Loukas A."/>
            <person name="Mitreva M."/>
        </authorList>
    </citation>
    <scope>NUCLEOTIDE SEQUENCE [LARGE SCALE GENOMIC DNA]</scope>
</reference>
<dbReference type="OrthoDB" id="310895at2759"/>
<dbReference type="InterPro" id="IPR015590">
    <property type="entry name" value="Aldehyde_DH_dom"/>
</dbReference>
<dbReference type="Pfam" id="PF00171">
    <property type="entry name" value="Aldedh"/>
    <property type="match status" value="1"/>
</dbReference>
<proteinExistence type="inferred from homology"/>
<dbReference type="AlphaFoldDB" id="W2T1B3"/>
<comment type="similarity">
    <text evidence="1">Belongs to the aldehyde dehydrogenase family.</text>
</comment>
<dbReference type="InterPro" id="IPR016163">
    <property type="entry name" value="Ald_DH_C"/>
</dbReference>
<keyword evidence="6" id="KW-1185">Reference proteome</keyword>
<evidence type="ECO:0000313" key="5">
    <source>
        <dbReference type="EMBL" id="ETN75770.1"/>
    </source>
</evidence>
<name>W2T1B3_NECAM</name>
<dbReference type="SUPFAM" id="SSF53720">
    <property type="entry name" value="ALDH-like"/>
    <property type="match status" value="1"/>
</dbReference>
<organism evidence="5 6">
    <name type="scientific">Necator americanus</name>
    <name type="common">Human hookworm</name>
    <dbReference type="NCBI Taxonomy" id="51031"/>
    <lineage>
        <taxon>Eukaryota</taxon>
        <taxon>Metazoa</taxon>
        <taxon>Ecdysozoa</taxon>
        <taxon>Nematoda</taxon>
        <taxon>Chromadorea</taxon>
        <taxon>Rhabditida</taxon>
        <taxon>Rhabditina</taxon>
        <taxon>Rhabditomorpha</taxon>
        <taxon>Strongyloidea</taxon>
        <taxon>Ancylostomatidae</taxon>
        <taxon>Bunostominae</taxon>
        <taxon>Necator</taxon>
    </lineage>
</organism>
<evidence type="ECO:0000256" key="2">
    <source>
        <dbReference type="ARBA" id="ARBA00023002"/>
    </source>
</evidence>
<evidence type="ECO:0000313" key="6">
    <source>
        <dbReference type="Proteomes" id="UP000053676"/>
    </source>
</evidence>
<evidence type="ECO:0000259" key="4">
    <source>
        <dbReference type="Pfam" id="PF00171"/>
    </source>
</evidence>
<dbReference type="Proteomes" id="UP000053676">
    <property type="component" value="Unassembled WGS sequence"/>
</dbReference>
<feature type="domain" description="Aldehyde dehydrogenase" evidence="4">
    <location>
        <begin position="7"/>
        <end position="153"/>
    </location>
</feature>
<dbReference type="InterPro" id="IPR016162">
    <property type="entry name" value="Ald_DH_N"/>
</dbReference>
<evidence type="ECO:0000256" key="1">
    <source>
        <dbReference type="ARBA" id="ARBA00009986"/>
    </source>
</evidence>
<dbReference type="STRING" id="51031.W2T1B3"/>
<sequence>MFLSITVSDAEFNTVERYVDIGKKEGAQLVTGGKRWGDKGFFYEPTIFANVKDEMKIAQEEIFGPVMSILRFDTMEDLVDIANNTIYGLAAGVVTKDLDKALYVANNIRAGTVWVNCYHVLDAAAPFGGYKQSGFGREMGEYALEEYTQVKTVTIKVPQKNS</sequence>
<dbReference type="EMBL" id="KI660274">
    <property type="protein sequence ID" value="ETN75770.1"/>
    <property type="molecule type" value="Genomic_DNA"/>
</dbReference>
<dbReference type="Gene3D" id="3.40.605.10">
    <property type="entry name" value="Aldehyde Dehydrogenase, Chain A, domain 1"/>
    <property type="match status" value="1"/>
</dbReference>
<dbReference type="PANTHER" id="PTHR11699">
    <property type="entry name" value="ALDEHYDE DEHYDROGENASE-RELATED"/>
    <property type="match status" value="1"/>
</dbReference>
<dbReference type="InterPro" id="IPR016161">
    <property type="entry name" value="Ald_DH/histidinol_DH"/>
</dbReference>
<dbReference type="FunFam" id="3.40.605.10:FF:000026">
    <property type="entry name" value="Aldehyde dehydrogenase, putative"/>
    <property type="match status" value="1"/>
</dbReference>
<gene>
    <name evidence="5" type="ORF">NECAME_12142</name>
</gene>
<evidence type="ECO:0000256" key="3">
    <source>
        <dbReference type="ARBA" id="ARBA00023027"/>
    </source>
</evidence>
<dbReference type="KEGG" id="nai:NECAME_12142"/>
<dbReference type="FunFam" id="3.40.309.10:FF:000065">
    <property type="entry name" value="Aldehyde dehydrogenase3"/>
    <property type="match status" value="1"/>
</dbReference>
<dbReference type="OMA" id="ETESIMW"/>
<keyword evidence="2" id="KW-0560">Oxidoreductase</keyword>
<keyword evidence="3" id="KW-0520">NAD</keyword>
<accession>W2T1B3</accession>
<protein>
    <submittedName>
        <fullName evidence="5">Aldehyde dehydrogenase family protein</fullName>
    </submittedName>
</protein>